<organism evidence="1 2">
    <name type="scientific">Paenibacillus lycopersici</name>
    <dbReference type="NCBI Taxonomy" id="2704462"/>
    <lineage>
        <taxon>Bacteria</taxon>
        <taxon>Bacillati</taxon>
        <taxon>Bacillota</taxon>
        <taxon>Bacilli</taxon>
        <taxon>Bacillales</taxon>
        <taxon>Paenibacillaceae</taxon>
        <taxon>Paenibacillus</taxon>
    </lineage>
</organism>
<sequence length="219" mass="24936">MQPGKSDEDIRPELLKLGKEVMAQLDEKNRGQQTITSDEWLTIKTSTLSPFLDLDVNPEFNDDALSFGEHELYEALDRSAEAAVSGNLPNFLKYASTAKRYLGEGLIFKHDRDKLVQAIVFDLDDDAESGIYRDRDVYDKFGQYLDQGDDAAAVDLFVQATSFELTDAKVSLEDPTRVEVHFTYLSDRKRGDYQLNDYTDVIEMQSTDVPWELHYASNN</sequence>
<dbReference type="AlphaFoldDB" id="A0A6C0FPA4"/>
<dbReference type="RefSeq" id="WP_162355016.1">
    <property type="nucleotide sequence ID" value="NZ_CP048209.1"/>
</dbReference>
<reference evidence="1 2" key="1">
    <citation type="submission" date="2020-01" db="EMBL/GenBank/DDBJ databases">
        <title>Paenibacillus sp. nov., isolated from tomato rhizosphere.</title>
        <authorList>
            <person name="Weon H.-Y."/>
            <person name="Lee S.A."/>
        </authorList>
    </citation>
    <scope>NUCLEOTIDE SEQUENCE [LARGE SCALE GENOMIC DNA]</scope>
    <source>
        <strain evidence="1 2">12200R-189</strain>
    </source>
</reference>
<protein>
    <submittedName>
        <fullName evidence="1">Uncharacterized protein</fullName>
    </submittedName>
</protein>
<accession>A0A6C0FPA4</accession>
<evidence type="ECO:0000313" key="2">
    <source>
        <dbReference type="Proteomes" id="UP000476064"/>
    </source>
</evidence>
<proteinExistence type="predicted"/>
<gene>
    <name evidence="1" type="ORF">GXP70_02545</name>
</gene>
<name>A0A6C0FPA4_9BACL</name>
<keyword evidence="2" id="KW-1185">Reference proteome</keyword>
<evidence type="ECO:0000313" key="1">
    <source>
        <dbReference type="EMBL" id="QHT58948.1"/>
    </source>
</evidence>
<dbReference type="Proteomes" id="UP000476064">
    <property type="component" value="Chromosome"/>
</dbReference>
<dbReference type="KEGG" id="plyc:GXP70_02545"/>
<dbReference type="EMBL" id="CP048209">
    <property type="protein sequence ID" value="QHT58948.1"/>
    <property type="molecule type" value="Genomic_DNA"/>
</dbReference>